<gene>
    <name evidence="6" type="ORF">B7R21_12525</name>
</gene>
<dbReference type="OrthoDB" id="9765195at2"/>
<keyword evidence="3" id="KW-0326">Glycosidase</keyword>
<dbReference type="PANTHER" id="PTHR10353:SF36">
    <property type="entry name" value="LP05116P"/>
    <property type="match status" value="1"/>
</dbReference>
<accession>A0A3E0VQ71</accession>
<dbReference type="InterPro" id="IPR001360">
    <property type="entry name" value="Glyco_hydro_1"/>
</dbReference>
<keyword evidence="2" id="KW-0378">Hydrolase</keyword>
<feature type="compositionally biased region" description="Gly residues" evidence="5">
    <location>
        <begin position="1"/>
        <end position="15"/>
    </location>
</feature>
<reference evidence="6 7" key="1">
    <citation type="submission" date="2017-04" db="EMBL/GenBank/DDBJ databases">
        <title>Comparative genome analysis of Subtercola boreus.</title>
        <authorList>
            <person name="Cho Y.-J."/>
            <person name="Cho A."/>
            <person name="Kim O.-S."/>
            <person name="Lee J.-I."/>
        </authorList>
    </citation>
    <scope>NUCLEOTIDE SEQUENCE [LARGE SCALE GENOMIC DNA]</scope>
    <source>
        <strain evidence="6 7">P27444</strain>
    </source>
</reference>
<feature type="compositionally biased region" description="Low complexity" evidence="5">
    <location>
        <begin position="16"/>
        <end position="26"/>
    </location>
</feature>
<protein>
    <recommendedName>
        <fullName evidence="8">Beta-glucosidase</fullName>
    </recommendedName>
</protein>
<evidence type="ECO:0000313" key="7">
    <source>
        <dbReference type="Proteomes" id="UP000256709"/>
    </source>
</evidence>
<dbReference type="PRINTS" id="PR00131">
    <property type="entry name" value="GLHYDRLASE1"/>
</dbReference>
<dbReference type="EMBL" id="NBXA01000023">
    <property type="protein sequence ID" value="RFA11523.1"/>
    <property type="molecule type" value="Genomic_DNA"/>
</dbReference>
<dbReference type="AlphaFoldDB" id="A0A3E0VQ71"/>
<evidence type="ECO:0008006" key="8">
    <source>
        <dbReference type="Google" id="ProtNLM"/>
    </source>
</evidence>
<comment type="similarity">
    <text evidence="1 4">Belongs to the glycosyl hydrolase 1 family.</text>
</comment>
<dbReference type="GO" id="GO:0008422">
    <property type="term" value="F:beta-glucosidase activity"/>
    <property type="evidence" value="ECO:0007669"/>
    <property type="project" value="TreeGrafter"/>
</dbReference>
<evidence type="ECO:0000256" key="2">
    <source>
        <dbReference type="ARBA" id="ARBA00022801"/>
    </source>
</evidence>
<dbReference type="GO" id="GO:0005829">
    <property type="term" value="C:cytosol"/>
    <property type="evidence" value="ECO:0007669"/>
    <property type="project" value="TreeGrafter"/>
</dbReference>
<name>A0A3E0VQ71_9MICO</name>
<feature type="region of interest" description="Disordered" evidence="5">
    <location>
        <begin position="1"/>
        <end position="50"/>
    </location>
</feature>
<dbReference type="Proteomes" id="UP000256709">
    <property type="component" value="Unassembled WGS sequence"/>
</dbReference>
<evidence type="ECO:0000256" key="5">
    <source>
        <dbReference type="SAM" id="MobiDB-lite"/>
    </source>
</evidence>
<dbReference type="SUPFAM" id="SSF51445">
    <property type="entry name" value="(Trans)glycosidases"/>
    <property type="match status" value="1"/>
</dbReference>
<evidence type="ECO:0000256" key="4">
    <source>
        <dbReference type="RuleBase" id="RU003690"/>
    </source>
</evidence>
<proteinExistence type="inferred from homology"/>
<sequence>MRRGGGSGGGSGAIGSSGPRSSSAGPSGSGSAGRATAAGRRRVDARDTAQGEAEAFATRLPAGFVLGVASSAFQVEGGAHDGGREPSVWDDFSHQRGRIEGGATADIAADHYHRVSEDVELLATLGAESYSFSFAWPRLQPQGSGALNRDGVAFYDRLLDELLAAGIRPTATLFHWDTPSALSGGWLKRDTAHRFGDYAYAVGEQFGDRVDRWVTLHEPATVMLEGYAFGRHAPGSTLLFDALPVGHHLLLGHGIAVEALRAAPVTGGIGIVNAYSPTSPQTGSDDDAQFTALWNTVQNRMFGDAVLLGRYPSVADEFSRLLRPMVEASESDLAIIRQPLDFYGISYSAPTRVAAGGLGVAAADGEASALSSLPFRFAPWPEFERTPSGLPDAPEFLGVALAELGAEYGDALPPVHVSGGGFGAPDRVVLDAATGDARIHDARRIDHFTAQVVAALDAVGASGVAPGVTLAGFHIRSLLDGFEWTAGYSQRYGLVHVDANTRDRTPKESYGWLQRVLEARS</sequence>
<organism evidence="6 7">
    <name type="scientific">Subtercola boreus</name>
    <dbReference type="NCBI Taxonomy" id="120213"/>
    <lineage>
        <taxon>Bacteria</taxon>
        <taxon>Bacillati</taxon>
        <taxon>Actinomycetota</taxon>
        <taxon>Actinomycetes</taxon>
        <taxon>Micrococcales</taxon>
        <taxon>Microbacteriaceae</taxon>
        <taxon>Subtercola</taxon>
    </lineage>
</organism>
<dbReference type="GO" id="GO:0016052">
    <property type="term" value="P:carbohydrate catabolic process"/>
    <property type="evidence" value="ECO:0007669"/>
    <property type="project" value="TreeGrafter"/>
</dbReference>
<evidence type="ECO:0000256" key="3">
    <source>
        <dbReference type="ARBA" id="ARBA00023295"/>
    </source>
</evidence>
<dbReference type="Pfam" id="PF00232">
    <property type="entry name" value="Glyco_hydro_1"/>
    <property type="match status" value="1"/>
</dbReference>
<dbReference type="RefSeq" id="WP_116283592.1">
    <property type="nucleotide sequence ID" value="NZ_NBXA01000023.1"/>
</dbReference>
<evidence type="ECO:0000256" key="1">
    <source>
        <dbReference type="ARBA" id="ARBA00010838"/>
    </source>
</evidence>
<evidence type="ECO:0000313" key="6">
    <source>
        <dbReference type="EMBL" id="RFA11523.1"/>
    </source>
</evidence>
<dbReference type="InterPro" id="IPR017853">
    <property type="entry name" value="GH"/>
</dbReference>
<comment type="caution">
    <text evidence="6">The sequence shown here is derived from an EMBL/GenBank/DDBJ whole genome shotgun (WGS) entry which is preliminary data.</text>
</comment>
<dbReference type="PANTHER" id="PTHR10353">
    <property type="entry name" value="GLYCOSYL HYDROLASE"/>
    <property type="match status" value="1"/>
</dbReference>
<dbReference type="Gene3D" id="3.20.20.80">
    <property type="entry name" value="Glycosidases"/>
    <property type="match status" value="1"/>
</dbReference>